<sequence>MFRYCLLALSLCSSALLAAVTEDQAARLGQDLTPLGAEKAASADGSIPAWDGGLPAKPEALHKDGSLTDPFSADQPLYRVDNGNLSQYTNLLSPGLQALLKHHPQSFYLQVYPSRRSASYPEPLYQATAENARKTTLANEGNGLLHYRQGIPFPVPASALEVLWNHIARYRGDSIRAISNQALVQRNGDNARYRVETHVNFAPSISDLQADDNLLFLYKAKTLEPAMAAGNIYLVHETLDQVKEPRRAWVYNAGQRRVRRAPTLAYDSPGTNSSGLKTADNMDMFNGAPDRYDWTLLGKRELLLPYNSYQLYARGQSYEQLLQQGHLNPQRLRFEKHRVWVIEGRLKPGQRHVYSKRTFFIDEDSWQIGLADHYDSRGSLWRVSLGYAMNFYSHQIPWGAMESIHDLASGQYLVSGMTNMERGAIQFNVPASKADYEPGALRRWGR</sequence>
<dbReference type="Proteomes" id="UP000557193">
    <property type="component" value="Unassembled WGS sequence"/>
</dbReference>
<evidence type="ECO:0000256" key="1">
    <source>
        <dbReference type="SAM" id="SignalP"/>
    </source>
</evidence>
<name>A0A7X0BSX9_9PSED</name>
<dbReference type="Pfam" id="PF07044">
    <property type="entry name" value="DUF1329"/>
    <property type="match status" value="1"/>
</dbReference>
<dbReference type="AlphaFoldDB" id="A0A7X0BSX9"/>
<evidence type="ECO:0000313" key="3">
    <source>
        <dbReference type="Proteomes" id="UP000557193"/>
    </source>
</evidence>
<evidence type="ECO:0000313" key="2">
    <source>
        <dbReference type="EMBL" id="MBB6341998.1"/>
    </source>
</evidence>
<keyword evidence="1" id="KW-0732">Signal</keyword>
<feature type="signal peptide" evidence="1">
    <location>
        <begin position="1"/>
        <end position="18"/>
    </location>
</feature>
<protein>
    <recommendedName>
        <fullName evidence="4">DUF1329 domain-containing protein</fullName>
    </recommendedName>
</protein>
<dbReference type="RefSeq" id="WP_184683168.1">
    <property type="nucleotide sequence ID" value="NZ_JACHLL010000003.1"/>
</dbReference>
<accession>A0A7X0BSX9</accession>
<comment type="caution">
    <text evidence="2">The sequence shown here is derived from an EMBL/GenBank/DDBJ whole genome shotgun (WGS) entry which is preliminary data.</text>
</comment>
<dbReference type="InterPro" id="IPR010752">
    <property type="entry name" value="DUF1329"/>
</dbReference>
<proteinExistence type="predicted"/>
<evidence type="ECO:0008006" key="4">
    <source>
        <dbReference type="Google" id="ProtNLM"/>
    </source>
</evidence>
<dbReference type="Gene3D" id="2.50.20.10">
    <property type="entry name" value="Lipoprotein localisation LolA/LolB/LppX"/>
    <property type="match status" value="1"/>
</dbReference>
<feature type="chain" id="PRO_5031282335" description="DUF1329 domain-containing protein" evidence="1">
    <location>
        <begin position="19"/>
        <end position="446"/>
    </location>
</feature>
<dbReference type="CDD" id="cd16329">
    <property type="entry name" value="LolA_like"/>
    <property type="match status" value="1"/>
</dbReference>
<reference evidence="2 3" key="1">
    <citation type="submission" date="2020-08" db="EMBL/GenBank/DDBJ databases">
        <title>Functional genomics of gut bacteria from endangered species of beetles.</title>
        <authorList>
            <person name="Carlos-Shanley C."/>
        </authorList>
    </citation>
    <scope>NUCLEOTIDE SEQUENCE [LARGE SCALE GENOMIC DNA]</scope>
    <source>
        <strain evidence="2 3">S00202</strain>
    </source>
</reference>
<organism evidence="2 3">
    <name type="scientific">Pseudomonas fluvialis</name>
    <dbReference type="NCBI Taxonomy" id="1793966"/>
    <lineage>
        <taxon>Bacteria</taxon>
        <taxon>Pseudomonadati</taxon>
        <taxon>Pseudomonadota</taxon>
        <taxon>Gammaproteobacteria</taxon>
        <taxon>Pseudomonadales</taxon>
        <taxon>Pseudomonadaceae</taxon>
        <taxon>Pseudomonas</taxon>
    </lineage>
</organism>
<dbReference type="EMBL" id="JACHLL010000003">
    <property type="protein sequence ID" value="MBB6341998.1"/>
    <property type="molecule type" value="Genomic_DNA"/>
</dbReference>
<keyword evidence="3" id="KW-1185">Reference proteome</keyword>
<gene>
    <name evidence="2" type="ORF">HNP49_002166</name>
</gene>